<comment type="caution">
    <text evidence="8">The sequence shown here is derived from an EMBL/GenBank/DDBJ whole genome shotgun (WGS) entry which is preliminary data.</text>
</comment>
<dbReference type="Proteomes" id="UP001597118">
    <property type="component" value="Unassembled WGS sequence"/>
</dbReference>
<comment type="similarity">
    <text evidence="6">Belongs to the peptidase M48 family.</text>
</comment>
<reference evidence="9" key="1">
    <citation type="journal article" date="2019" name="Int. J. Syst. Evol. Microbiol.">
        <title>The Global Catalogue of Microorganisms (GCM) 10K type strain sequencing project: providing services to taxonomists for standard genome sequencing and annotation.</title>
        <authorList>
            <consortium name="The Broad Institute Genomics Platform"/>
            <consortium name="The Broad Institute Genome Sequencing Center for Infectious Disease"/>
            <person name="Wu L."/>
            <person name="Ma J."/>
        </authorList>
    </citation>
    <scope>NUCLEOTIDE SEQUENCE [LARGE SCALE GENOMIC DNA]</scope>
    <source>
        <strain evidence="9">CCUG 53762</strain>
    </source>
</reference>
<dbReference type="Pfam" id="PF01435">
    <property type="entry name" value="Peptidase_M48"/>
    <property type="match status" value="1"/>
</dbReference>
<feature type="domain" description="Peptidase M48" evidence="7">
    <location>
        <begin position="68"/>
        <end position="237"/>
    </location>
</feature>
<evidence type="ECO:0000313" key="9">
    <source>
        <dbReference type="Proteomes" id="UP001597118"/>
    </source>
</evidence>
<keyword evidence="9" id="KW-1185">Reference proteome</keyword>
<evidence type="ECO:0000313" key="8">
    <source>
        <dbReference type="EMBL" id="MFD1630515.1"/>
    </source>
</evidence>
<evidence type="ECO:0000259" key="7">
    <source>
        <dbReference type="Pfam" id="PF01435"/>
    </source>
</evidence>
<evidence type="ECO:0000256" key="5">
    <source>
        <dbReference type="ARBA" id="ARBA00023049"/>
    </source>
</evidence>
<evidence type="ECO:0000256" key="1">
    <source>
        <dbReference type="ARBA" id="ARBA00022670"/>
    </source>
</evidence>
<keyword evidence="4 6" id="KW-0862">Zinc</keyword>
<dbReference type="RefSeq" id="WP_379662892.1">
    <property type="nucleotide sequence ID" value="NZ_JBHUDG010000017.1"/>
</dbReference>
<comment type="cofactor">
    <cofactor evidence="6">
        <name>Zn(2+)</name>
        <dbReference type="ChEBI" id="CHEBI:29105"/>
    </cofactor>
    <text evidence="6">Binds 1 zinc ion per subunit.</text>
</comment>
<dbReference type="InterPro" id="IPR051156">
    <property type="entry name" value="Mito/Outer_Membr_Metalloprot"/>
</dbReference>
<evidence type="ECO:0000256" key="2">
    <source>
        <dbReference type="ARBA" id="ARBA00022723"/>
    </source>
</evidence>
<keyword evidence="5 6" id="KW-0482">Metalloprotease</keyword>
<evidence type="ECO:0000256" key="6">
    <source>
        <dbReference type="RuleBase" id="RU003983"/>
    </source>
</evidence>
<gene>
    <name evidence="8" type="ORF">ACFSAH_11540</name>
</gene>
<sequence length="277" mass="31350">MRKIVLQGIIIVVSFFCCWAVLSKVDWMDLLQVKKATVKTEQKLGELFWDLFRKKDKEIKSPKIVGPIDSLVSKICKANGIDLSKVKLHILEKDEINAFALPDGHLVVYTGLIEEADNAEELCGVLGHELAHIEGNHVMKKLIKELGLTALLSVTTGQHNPELIKQAAKLLSSTAFDRQMEKEADVKSVDYLLKAGIDPLPFADFMYKLAEGNADADKYFSWISTHPESKQRAEYIVEYSKSQKKKGFKVRPIMTRKSWETLQDKVKTEKSDLDTEL</sequence>
<dbReference type="CDD" id="cd07332">
    <property type="entry name" value="M48C_Oma1_like"/>
    <property type="match status" value="1"/>
</dbReference>
<keyword evidence="3 6" id="KW-0378">Hydrolase</keyword>
<dbReference type="PANTHER" id="PTHR22726">
    <property type="entry name" value="METALLOENDOPEPTIDASE OMA1"/>
    <property type="match status" value="1"/>
</dbReference>
<keyword evidence="1 6" id="KW-0645">Protease</keyword>
<dbReference type="Gene3D" id="3.30.2010.10">
    <property type="entry name" value="Metalloproteases ('zincins'), catalytic domain"/>
    <property type="match status" value="1"/>
</dbReference>
<dbReference type="InterPro" id="IPR001915">
    <property type="entry name" value="Peptidase_M48"/>
</dbReference>
<evidence type="ECO:0000256" key="3">
    <source>
        <dbReference type="ARBA" id="ARBA00022801"/>
    </source>
</evidence>
<name>A0ABW4IE76_9SPHI</name>
<protein>
    <submittedName>
        <fullName evidence="8">M48 family metallopeptidase</fullName>
    </submittedName>
</protein>
<proteinExistence type="inferred from homology"/>
<dbReference type="EMBL" id="JBHUDG010000017">
    <property type="protein sequence ID" value="MFD1630515.1"/>
    <property type="molecule type" value="Genomic_DNA"/>
</dbReference>
<keyword evidence="2" id="KW-0479">Metal-binding</keyword>
<evidence type="ECO:0000256" key="4">
    <source>
        <dbReference type="ARBA" id="ARBA00022833"/>
    </source>
</evidence>
<accession>A0ABW4IE76</accession>
<organism evidence="8 9">
    <name type="scientific">Pseudopedobacter beijingensis</name>
    <dbReference type="NCBI Taxonomy" id="1207056"/>
    <lineage>
        <taxon>Bacteria</taxon>
        <taxon>Pseudomonadati</taxon>
        <taxon>Bacteroidota</taxon>
        <taxon>Sphingobacteriia</taxon>
        <taxon>Sphingobacteriales</taxon>
        <taxon>Sphingobacteriaceae</taxon>
        <taxon>Pseudopedobacter</taxon>
    </lineage>
</organism>
<dbReference type="PANTHER" id="PTHR22726:SF1">
    <property type="entry name" value="METALLOENDOPEPTIDASE OMA1, MITOCHONDRIAL"/>
    <property type="match status" value="1"/>
</dbReference>